<gene>
    <name evidence="1" type="ORF">ADK34_31925</name>
</gene>
<comment type="caution">
    <text evidence="1">The sequence shown here is derived from an EMBL/GenBank/DDBJ whole genome shotgun (WGS) entry which is preliminary data.</text>
</comment>
<dbReference type="PATRIC" id="fig|1938.6.peg.6863"/>
<protein>
    <submittedName>
        <fullName evidence="1">Uncharacterized protein</fullName>
    </submittedName>
</protein>
<name>A0A0L8JFU6_STRVR</name>
<dbReference type="AlphaFoldDB" id="A0A0L8JFU6"/>
<evidence type="ECO:0000313" key="2">
    <source>
        <dbReference type="Proteomes" id="UP000037023"/>
    </source>
</evidence>
<sequence length="73" mass="7706">MHTVPSEGGKVTVQYGRDSVCFVSAVPDPGFRTSTGQSDPGTLVVVFTSDDHRSQITATVVPAAQASVRETRL</sequence>
<dbReference type="Proteomes" id="UP000037023">
    <property type="component" value="Unassembled WGS sequence"/>
</dbReference>
<dbReference type="EMBL" id="LGUP01000381">
    <property type="protein sequence ID" value="KOG12537.1"/>
    <property type="molecule type" value="Genomic_DNA"/>
</dbReference>
<proteinExistence type="predicted"/>
<dbReference type="OrthoDB" id="4273660at2"/>
<evidence type="ECO:0000313" key="1">
    <source>
        <dbReference type="EMBL" id="KOG12537.1"/>
    </source>
</evidence>
<accession>A0A0L8JFU6</accession>
<organism evidence="1 2">
    <name type="scientific">Streptomyces viridochromogenes</name>
    <dbReference type="NCBI Taxonomy" id="1938"/>
    <lineage>
        <taxon>Bacteria</taxon>
        <taxon>Bacillati</taxon>
        <taxon>Actinomycetota</taxon>
        <taxon>Actinomycetes</taxon>
        <taxon>Kitasatosporales</taxon>
        <taxon>Streptomycetaceae</taxon>
        <taxon>Streptomyces</taxon>
    </lineage>
</organism>
<reference evidence="1 2" key="1">
    <citation type="submission" date="2015-06" db="EMBL/GenBank/DDBJ databases">
        <authorList>
            <person name="Hoefler B.C."/>
            <person name="Straight P.D."/>
        </authorList>
    </citation>
    <scope>NUCLEOTIDE SEQUENCE [LARGE SCALE GENOMIC DNA]</scope>
    <source>
        <strain evidence="1 2">NRRL 3427</strain>
    </source>
</reference>